<name>A0AAV0BIA1_PHAPC</name>
<reference evidence="2" key="1">
    <citation type="submission" date="2022-06" db="EMBL/GenBank/DDBJ databases">
        <authorList>
            <consortium name="SYNGENTA / RWTH Aachen University"/>
        </authorList>
    </citation>
    <scope>NUCLEOTIDE SEQUENCE</scope>
</reference>
<organism evidence="2 3">
    <name type="scientific">Phakopsora pachyrhizi</name>
    <name type="common">Asian soybean rust disease fungus</name>
    <dbReference type="NCBI Taxonomy" id="170000"/>
    <lineage>
        <taxon>Eukaryota</taxon>
        <taxon>Fungi</taxon>
        <taxon>Dikarya</taxon>
        <taxon>Basidiomycota</taxon>
        <taxon>Pucciniomycotina</taxon>
        <taxon>Pucciniomycetes</taxon>
        <taxon>Pucciniales</taxon>
        <taxon>Phakopsoraceae</taxon>
        <taxon>Phakopsora</taxon>
    </lineage>
</organism>
<evidence type="ECO:0000256" key="1">
    <source>
        <dbReference type="SAM" id="Coils"/>
    </source>
</evidence>
<proteinExistence type="predicted"/>
<protein>
    <submittedName>
        <fullName evidence="2">Uncharacterized protein</fullName>
    </submittedName>
</protein>
<dbReference type="EMBL" id="CALTRL010005769">
    <property type="protein sequence ID" value="CAH7686039.1"/>
    <property type="molecule type" value="Genomic_DNA"/>
</dbReference>
<evidence type="ECO:0000313" key="3">
    <source>
        <dbReference type="Proteomes" id="UP001153365"/>
    </source>
</evidence>
<keyword evidence="1" id="KW-0175">Coiled coil</keyword>
<sequence>MALISMRSKIEEMKKLINAIQRNAKREVEEVAELALGQHSEEMWDVVLDGFC</sequence>
<keyword evidence="3" id="KW-1185">Reference proteome</keyword>
<gene>
    <name evidence="2" type="ORF">PPACK8108_LOCUS20639</name>
</gene>
<accession>A0AAV0BIA1</accession>
<dbReference type="Proteomes" id="UP001153365">
    <property type="component" value="Unassembled WGS sequence"/>
</dbReference>
<comment type="caution">
    <text evidence="2">The sequence shown here is derived from an EMBL/GenBank/DDBJ whole genome shotgun (WGS) entry which is preliminary data.</text>
</comment>
<dbReference type="AlphaFoldDB" id="A0AAV0BIA1"/>
<feature type="coiled-coil region" evidence="1">
    <location>
        <begin position="3"/>
        <end position="30"/>
    </location>
</feature>
<evidence type="ECO:0000313" key="2">
    <source>
        <dbReference type="EMBL" id="CAH7686039.1"/>
    </source>
</evidence>